<keyword evidence="4" id="KW-1185">Reference proteome</keyword>
<dbReference type="Pfam" id="PF12776">
    <property type="entry name" value="Myb_DNA-bind_3"/>
    <property type="match status" value="1"/>
</dbReference>
<evidence type="ECO:0000313" key="4">
    <source>
        <dbReference type="Proteomes" id="UP001187192"/>
    </source>
</evidence>
<reference evidence="3" key="1">
    <citation type="submission" date="2023-07" db="EMBL/GenBank/DDBJ databases">
        <title>draft genome sequence of fig (Ficus carica).</title>
        <authorList>
            <person name="Takahashi T."/>
            <person name="Nishimura K."/>
        </authorList>
    </citation>
    <scope>NUCLEOTIDE SEQUENCE</scope>
</reference>
<gene>
    <name evidence="3" type="ORF">TIFTF001_033274</name>
</gene>
<dbReference type="PANTHER" id="PTHR47584">
    <property type="match status" value="1"/>
</dbReference>
<feature type="domain" description="Myb/SANT-like" evidence="2">
    <location>
        <begin position="151"/>
        <end position="242"/>
    </location>
</feature>
<dbReference type="InterPro" id="IPR045026">
    <property type="entry name" value="LIMYB"/>
</dbReference>
<proteinExistence type="predicted"/>
<evidence type="ECO:0000259" key="2">
    <source>
        <dbReference type="Pfam" id="PF12776"/>
    </source>
</evidence>
<organism evidence="3 4">
    <name type="scientific">Ficus carica</name>
    <name type="common">Common fig</name>
    <dbReference type="NCBI Taxonomy" id="3494"/>
    <lineage>
        <taxon>Eukaryota</taxon>
        <taxon>Viridiplantae</taxon>
        <taxon>Streptophyta</taxon>
        <taxon>Embryophyta</taxon>
        <taxon>Tracheophyta</taxon>
        <taxon>Spermatophyta</taxon>
        <taxon>Magnoliopsida</taxon>
        <taxon>eudicotyledons</taxon>
        <taxon>Gunneridae</taxon>
        <taxon>Pentapetalae</taxon>
        <taxon>rosids</taxon>
        <taxon>fabids</taxon>
        <taxon>Rosales</taxon>
        <taxon>Moraceae</taxon>
        <taxon>Ficeae</taxon>
        <taxon>Ficus</taxon>
    </lineage>
</organism>
<dbReference type="Proteomes" id="UP001187192">
    <property type="component" value="Unassembled WGS sequence"/>
</dbReference>
<dbReference type="InterPro" id="IPR024752">
    <property type="entry name" value="Myb/SANT-like_dom"/>
</dbReference>
<accession>A0AA88J8Z5</accession>
<name>A0AA88J8Z5_FICCA</name>
<evidence type="ECO:0000256" key="1">
    <source>
        <dbReference type="SAM" id="MobiDB-lite"/>
    </source>
</evidence>
<comment type="caution">
    <text evidence="3">The sequence shown here is derived from an EMBL/GenBank/DDBJ whole genome shotgun (WGS) entry which is preliminary data.</text>
</comment>
<protein>
    <recommendedName>
        <fullName evidence="2">Myb/SANT-like domain-containing protein</fullName>
    </recommendedName>
</protein>
<evidence type="ECO:0000313" key="3">
    <source>
        <dbReference type="EMBL" id="GMN64206.1"/>
    </source>
</evidence>
<sequence>MIWVSPSVNPNGFTVQPSCCTSVSSVASPGRESRPPLYRRPCAAVSGSGAYSSIPSTICVVAVAPVSEPHLSLRSAFSKQTSPTSLAADEAPCEEVEATANPLADYPLFPILVLVYARGFVVLCNSVNVPLSSQVSNEEMPRKGSGESYVWTPEKEKKFLQCLDDYLATTGGKQPTIAILDLWAAQFNAEFGGVPAFGTTLSQKKEWMKKIYRGWKVLQSRTGLGYDPSTDRVICSDNAWQSFIQVHKECKHLRHEGLRHKELYYNVFEKNHAASASGYGSVMMPDENASYFNFDASMDNSAYRPELQEDFPPTLSTRRMNNLRAGDDAGPSRSGRSSGKRKQRDEADEMTFLAMQEIVTHIRGGAQSGSSHEQSSETDHMLACMNIMTEIGIPPKDRAIMWHYLNSHPRHQRTFHQLPDVDRREIIVTVVQPQRPPAD</sequence>
<dbReference type="AlphaFoldDB" id="A0AA88J8Z5"/>
<feature type="region of interest" description="Disordered" evidence="1">
    <location>
        <begin position="306"/>
        <end position="347"/>
    </location>
</feature>
<dbReference type="EMBL" id="BTGU01000172">
    <property type="protein sequence ID" value="GMN64206.1"/>
    <property type="molecule type" value="Genomic_DNA"/>
</dbReference>
<dbReference type="PANTHER" id="PTHR47584:SF14">
    <property type="entry name" value="L10-INTERACTING MYB DOMAIN-CONTAINING PROTEIN-LIKE"/>
    <property type="match status" value="1"/>
</dbReference>